<keyword evidence="1" id="KW-0472">Membrane</keyword>
<feature type="transmembrane region" description="Helical" evidence="1">
    <location>
        <begin position="98"/>
        <end position="117"/>
    </location>
</feature>
<accession>A0AAU8GA22</accession>
<dbReference type="Pfam" id="PF12773">
    <property type="entry name" value="DZR"/>
    <property type="match status" value="1"/>
</dbReference>
<evidence type="ECO:0000313" key="3">
    <source>
        <dbReference type="EMBL" id="XCH33620.1"/>
    </source>
</evidence>
<feature type="transmembrane region" description="Helical" evidence="1">
    <location>
        <begin position="123"/>
        <end position="141"/>
    </location>
</feature>
<evidence type="ECO:0000259" key="2">
    <source>
        <dbReference type="Pfam" id="PF12773"/>
    </source>
</evidence>
<name>A0AAU8GA22_9CHLR</name>
<dbReference type="InterPro" id="IPR025874">
    <property type="entry name" value="DZR"/>
</dbReference>
<feature type="domain" description="DZANK-type" evidence="2">
    <location>
        <begin position="167"/>
        <end position="216"/>
    </location>
</feature>
<sequence>MLDTVLMIAGYASVPLVLLSVFAMVRTIGKPRPLVASGLALQIAFSAAFLVLYRLLLDIGEPTTLSLALLAAGLAGGAFQGFTTKLDVSGDKVTAKRSVLYLLIWGLSFSATQLLAMLGQTTIAAYGLSSVYLATGIAVGMNGTLLARRMMVSATGQQIGTKAFSACPACGSANAPGRKFCAGCGRPLAAVKVPVNSCPACGGQAAPGQRFCNRCGQSIT</sequence>
<protein>
    <submittedName>
        <fullName evidence="3">Zinc ribbon domain-containing protein</fullName>
    </submittedName>
</protein>
<keyword evidence="1" id="KW-0812">Transmembrane</keyword>
<keyword evidence="1" id="KW-1133">Transmembrane helix</keyword>
<reference evidence="3" key="1">
    <citation type="submission" date="2024-06" db="EMBL/GenBank/DDBJ databases">
        <title>A Novel Isolate, Dehalogenimonas sp. Strain 4OHTPN, Dechlorinates Aromatic 4 Hydroxy chlorothalonil by a Novel Reductive Dehalogenase.</title>
        <authorList>
            <person name="Liu G."/>
        </authorList>
    </citation>
    <scope>NUCLEOTIDE SEQUENCE</scope>
    <source>
        <strain evidence="3">4OHTPN</strain>
    </source>
</reference>
<organism evidence="3">
    <name type="scientific">Dehalogenimonas sp. 4OHTPN</name>
    <dbReference type="NCBI Taxonomy" id="3166643"/>
    <lineage>
        <taxon>Bacteria</taxon>
        <taxon>Bacillati</taxon>
        <taxon>Chloroflexota</taxon>
        <taxon>Dehalococcoidia</taxon>
        <taxon>Dehalococcoidales</taxon>
        <taxon>Dehalococcoidaceae</taxon>
        <taxon>Dehalogenimonas</taxon>
    </lineage>
</organism>
<dbReference type="EMBL" id="CP159307">
    <property type="protein sequence ID" value="XCH33620.1"/>
    <property type="molecule type" value="Genomic_DNA"/>
</dbReference>
<feature type="transmembrane region" description="Helical" evidence="1">
    <location>
        <begin position="34"/>
        <end position="53"/>
    </location>
</feature>
<dbReference type="AlphaFoldDB" id="A0AAU8GA22"/>
<proteinExistence type="predicted"/>
<evidence type="ECO:0000256" key="1">
    <source>
        <dbReference type="SAM" id="Phobius"/>
    </source>
</evidence>
<dbReference type="RefSeq" id="WP_353714843.1">
    <property type="nucleotide sequence ID" value="NZ_CP159307.1"/>
</dbReference>
<feature type="transmembrane region" description="Helical" evidence="1">
    <location>
        <begin position="6"/>
        <end position="25"/>
    </location>
</feature>
<gene>
    <name evidence="3" type="ORF">ABV300_01750</name>
</gene>
<feature type="transmembrane region" description="Helical" evidence="1">
    <location>
        <begin position="65"/>
        <end position="86"/>
    </location>
</feature>